<dbReference type="STRING" id="1817814.A2V81_02955"/>
<sequence length="156" mass="17243">MSKPKISYKKVGYSRTSQPSVRAVRNIDKSHLTEGLSRTEKDTNAAPKDFSALVAKINGVLENGEYSQELVEADTMHIVKLLGVKDCKAMGDNARLTIEMEVMKKGPKHPETMKVKTMIFMLTCNPDTAAVSTDYKGDHGALIEKFVASVRNVLKK</sequence>
<feature type="compositionally biased region" description="Basic and acidic residues" evidence="1">
    <location>
        <begin position="25"/>
        <end position="43"/>
    </location>
</feature>
<reference evidence="2 3" key="1">
    <citation type="journal article" date="2016" name="Nat. Commun.">
        <title>Thousands of microbial genomes shed light on interconnected biogeochemical processes in an aquifer system.</title>
        <authorList>
            <person name="Anantharaman K."/>
            <person name="Brown C.T."/>
            <person name="Hug L.A."/>
            <person name="Sharon I."/>
            <person name="Castelle C.J."/>
            <person name="Probst A.J."/>
            <person name="Thomas B.C."/>
            <person name="Singh A."/>
            <person name="Wilkins M.J."/>
            <person name="Karaoz U."/>
            <person name="Brodie E.L."/>
            <person name="Williams K.H."/>
            <person name="Hubbard S.S."/>
            <person name="Banfield J.F."/>
        </authorList>
    </citation>
    <scope>NUCLEOTIDE SEQUENCE [LARGE SCALE GENOMIC DNA]</scope>
</reference>
<dbReference type="EMBL" id="MEWR01000011">
    <property type="protein sequence ID" value="OGC82085.1"/>
    <property type="molecule type" value="Genomic_DNA"/>
</dbReference>
<gene>
    <name evidence="2" type="ORF">A2V81_02955</name>
</gene>
<accession>A0A1F4XK55</accession>
<evidence type="ECO:0000313" key="3">
    <source>
        <dbReference type="Proteomes" id="UP000177614"/>
    </source>
</evidence>
<organism evidence="2 3">
    <name type="scientific">Candidatus Abawacabacteria bacterium RBG_16_42_10</name>
    <dbReference type="NCBI Taxonomy" id="1817814"/>
    <lineage>
        <taxon>Bacteria</taxon>
        <taxon>Candidatus Abawacaibacteriota</taxon>
    </lineage>
</organism>
<dbReference type="AlphaFoldDB" id="A0A1F4XK55"/>
<name>A0A1F4XK55_9BACT</name>
<protein>
    <submittedName>
        <fullName evidence="2">Uncharacterized protein</fullName>
    </submittedName>
</protein>
<evidence type="ECO:0000256" key="1">
    <source>
        <dbReference type="SAM" id="MobiDB-lite"/>
    </source>
</evidence>
<feature type="region of interest" description="Disordered" evidence="1">
    <location>
        <begin position="1"/>
        <end position="43"/>
    </location>
</feature>
<evidence type="ECO:0000313" key="2">
    <source>
        <dbReference type="EMBL" id="OGC82085.1"/>
    </source>
</evidence>
<proteinExistence type="predicted"/>
<comment type="caution">
    <text evidence="2">The sequence shown here is derived from an EMBL/GenBank/DDBJ whole genome shotgun (WGS) entry which is preliminary data.</text>
</comment>
<dbReference type="Proteomes" id="UP000177614">
    <property type="component" value="Unassembled WGS sequence"/>
</dbReference>